<dbReference type="PANTHER" id="PTHR23024">
    <property type="entry name" value="ARYLACETAMIDE DEACETYLASE"/>
    <property type="match status" value="1"/>
</dbReference>
<dbReference type="RefSeq" id="WP_135429659.1">
    <property type="nucleotide sequence ID" value="NZ_RPEM01000003.1"/>
</dbReference>
<sequence length="308" mass="32142">MPDSAHTLIAQPDYQRLIDAETWAFIHRTKAAYPPDTAALTIADQRRIYDTMCRAFHTGYPPGVAAHDESVAGVRCRRYLGHGPVVIYLHGGGFVVGGLDSHDDVCAEICAATGLEVLAVDYRLCPEHPHPAAFDDCLAVARATPGSILLVGDSAGGALAAAVAAALSDPRVMGQVLIYPGLGGRGASHRQHAHAPMLTAEDVAFYARIRGADPQDPTAAPLMASHFTGLPPTLALAAECDPLADDAAAYAAHITAAGGRAIALTDTGLVHGHLRARHTVARARASFARVTATLSAMAAGHWHPGDMP</sequence>
<organism evidence="2 3">
    <name type="scientific">Pseudotabrizicola sediminis</name>
    <dbReference type="NCBI Taxonomy" id="2486418"/>
    <lineage>
        <taxon>Bacteria</taxon>
        <taxon>Pseudomonadati</taxon>
        <taxon>Pseudomonadota</taxon>
        <taxon>Alphaproteobacteria</taxon>
        <taxon>Rhodobacterales</taxon>
        <taxon>Paracoccaceae</taxon>
        <taxon>Pseudotabrizicola</taxon>
    </lineage>
</organism>
<dbReference type="InterPro" id="IPR050466">
    <property type="entry name" value="Carboxylest/Gibb_receptor"/>
</dbReference>
<dbReference type="InterPro" id="IPR013094">
    <property type="entry name" value="AB_hydrolase_3"/>
</dbReference>
<dbReference type="InterPro" id="IPR029058">
    <property type="entry name" value="AB_hydrolase_fold"/>
</dbReference>
<comment type="caution">
    <text evidence="2">The sequence shown here is derived from an EMBL/GenBank/DDBJ whole genome shotgun (WGS) entry which is preliminary data.</text>
</comment>
<protein>
    <submittedName>
        <fullName evidence="2">Esterase</fullName>
    </submittedName>
</protein>
<evidence type="ECO:0000313" key="3">
    <source>
        <dbReference type="Proteomes" id="UP000297741"/>
    </source>
</evidence>
<dbReference type="Proteomes" id="UP000297741">
    <property type="component" value="Unassembled WGS sequence"/>
</dbReference>
<evidence type="ECO:0000313" key="2">
    <source>
        <dbReference type="EMBL" id="TGD44384.1"/>
    </source>
</evidence>
<dbReference type="Pfam" id="PF07859">
    <property type="entry name" value="Abhydrolase_3"/>
    <property type="match status" value="1"/>
</dbReference>
<proteinExistence type="predicted"/>
<dbReference type="EMBL" id="RPEM01000003">
    <property type="protein sequence ID" value="TGD44384.1"/>
    <property type="molecule type" value="Genomic_DNA"/>
</dbReference>
<evidence type="ECO:0000259" key="1">
    <source>
        <dbReference type="Pfam" id="PF07859"/>
    </source>
</evidence>
<dbReference type="PANTHER" id="PTHR23024:SF24">
    <property type="entry name" value="ALPHA_BETA HYDROLASE FOLD-3 DOMAIN-CONTAINING PROTEIN"/>
    <property type="match status" value="1"/>
</dbReference>
<feature type="domain" description="Alpha/beta hydrolase fold-3" evidence="1">
    <location>
        <begin position="86"/>
        <end position="273"/>
    </location>
</feature>
<accession>A0ABY2KSF6</accession>
<name>A0ABY2KSF6_9RHOB</name>
<gene>
    <name evidence="2" type="ORF">EEB11_06840</name>
</gene>
<dbReference type="Gene3D" id="3.40.50.1820">
    <property type="entry name" value="alpha/beta hydrolase"/>
    <property type="match status" value="1"/>
</dbReference>
<reference evidence="2 3" key="1">
    <citation type="submission" date="2018-11" db="EMBL/GenBank/DDBJ databases">
        <title>Tabrizicola sp. isolated from sediment of alpine lake.</title>
        <authorList>
            <person name="Liu Z."/>
        </authorList>
    </citation>
    <scope>NUCLEOTIDE SEQUENCE [LARGE SCALE GENOMIC DNA]</scope>
    <source>
        <strain evidence="2 3">DRYC-M-16</strain>
    </source>
</reference>
<keyword evidence="3" id="KW-1185">Reference proteome</keyword>
<dbReference type="SUPFAM" id="SSF53474">
    <property type="entry name" value="alpha/beta-Hydrolases"/>
    <property type="match status" value="1"/>
</dbReference>